<proteinExistence type="predicted"/>
<name>A0A4V3ANI6_9HYPH</name>
<dbReference type="Proteomes" id="UP000295238">
    <property type="component" value="Unassembled WGS sequence"/>
</dbReference>
<dbReference type="EMBL" id="SMTL01000007">
    <property type="protein sequence ID" value="TDK31378.1"/>
    <property type="molecule type" value="Genomic_DNA"/>
</dbReference>
<dbReference type="Pfam" id="PF10908">
    <property type="entry name" value="Tlde1_dom"/>
    <property type="match status" value="1"/>
</dbReference>
<evidence type="ECO:0000259" key="1">
    <source>
        <dbReference type="Pfam" id="PF10908"/>
    </source>
</evidence>
<organism evidence="2 3">
    <name type="scientific">Rhizobium deserti</name>
    <dbReference type="NCBI Taxonomy" id="2547961"/>
    <lineage>
        <taxon>Bacteria</taxon>
        <taxon>Pseudomonadati</taxon>
        <taxon>Pseudomonadota</taxon>
        <taxon>Alphaproteobacteria</taxon>
        <taxon>Hyphomicrobiales</taxon>
        <taxon>Rhizobiaceae</taxon>
        <taxon>Rhizobium/Agrobacterium group</taxon>
        <taxon>Rhizobium</taxon>
    </lineage>
</organism>
<feature type="domain" description="Tlde1" evidence="1">
    <location>
        <begin position="23"/>
        <end position="106"/>
    </location>
</feature>
<dbReference type="RefSeq" id="WP_133318095.1">
    <property type="nucleotide sequence ID" value="NZ_SMTL01000007.1"/>
</dbReference>
<dbReference type="InterPro" id="IPR021225">
    <property type="entry name" value="Tlde1_dom"/>
</dbReference>
<protein>
    <submittedName>
        <fullName evidence="2">DUF2778 domain-containing protein</fullName>
    </submittedName>
</protein>
<dbReference type="AlphaFoldDB" id="A0A4V3ANI6"/>
<comment type="caution">
    <text evidence="2">The sequence shown here is derived from an EMBL/GenBank/DDBJ whole genome shotgun (WGS) entry which is preliminary data.</text>
</comment>
<evidence type="ECO:0000313" key="2">
    <source>
        <dbReference type="EMBL" id="TDK31378.1"/>
    </source>
</evidence>
<sequence>MLLTRLSRGRAICAGVRWSRCRKNNPDLQCVQDIGPIPAGWYTIGQATADPAPLTLPLQPDPGNEMCGRSGFLIHADNIAKPGWTSNGCIVIGDRTIREKIRDSGVNRLLVVR</sequence>
<reference evidence="2 3" key="1">
    <citation type="submission" date="2019-03" db="EMBL/GenBank/DDBJ databases">
        <title>Rhizobium sp. nov., an bacterium isolated from biocrust in Mu Us Desert.</title>
        <authorList>
            <person name="Lixiong L."/>
        </authorList>
    </citation>
    <scope>NUCLEOTIDE SEQUENCE [LARGE SCALE GENOMIC DNA]</scope>
    <source>
        <strain evidence="2 3">SPY-1</strain>
    </source>
</reference>
<gene>
    <name evidence="2" type="ORF">E2F50_19995</name>
</gene>
<keyword evidence="3" id="KW-1185">Reference proteome</keyword>
<dbReference type="OrthoDB" id="7569468at2"/>
<evidence type="ECO:0000313" key="3">
    <source>
        <dbReference type="Proteomes" id="UP000295238"/>
    </source>
</evidence>
<accession>A0A4V3ANI6</accession>